<evidence type="ECO:0000256" key="1">
    <source>
        <dbReference type="SAM" id="MobiDB-lite"/>
    </source>
</evidence>
<evidence type="ECO:0000259" key="2">
    <source>
        <dbReference type="PROSITE" id="PS50041"/>
    </source>
</evidence>
<evidence type="ECO:0000313" key="4">
    <source>
        <dbReference type="Proteomes" id="UP000440578"/>
    </source>
</evidence>
<comment type="caution">
    <text evidence="3">The sequence shown here is derived from an EMBL/GenBank/DDBJ whole genome shotgun (WGS) entry which is preliminary data.</text>
</comment>
<name>A0A6A4V9X5_AMPAM</name>
<keyword evidence="4" id="KW-1185">Reference proteome</keyword>
<accession>A0A6A4V9X5</accession>
<dbReference type="Gene3D" id="3.10.100.10">
    <property type="entry name" value="Mannose-Binding Protein A, subunit A"/>
    <property type="match status" value="1"/>
</dbReference>
<dbReference type="CDD" id="cd00037">
    <property type="entry name" value="CLECT"/>
    <property type="match status" value="1"/>
</dbReference>
<dbReference type="OrthoDB" id="6369810at2759"/>
<feature type="region of interest" description="Disordered" evidence="1">
    <location>
        <begin position="121"/>
        <end position="143"/>
    </location>
</feature>
<dbReference type="SUPFAM" id="SSF56436">
    <property type="entry name" value="C-type lectin-like"/>
    <property type="match status" value="1"/>
</dbReference>
<reference evidence="3 4" key="1">
    <citation type="submission" date="2019-07" db="EMBL/GenBank/DDBJ databases">
        <title>Draft genome assembly of a fouling barnacle, Amphibalanus amphitrite (Darwin, 1854): The first reference genome for Thecostraca.</title>
        <authorList>
            <person name="Kim W."/>
        </authorList>
    </citation>
    <scope>NUCLEOTIDE SEQUENCE [LARGE SCALE GENOMIC DNA]</scope>
    <source>
        <strain evidence="3">SNU_AA5</strain>
        <tissue evidence="3">Soma without cirri and trophi</tissue>
    </source>
</reference>
<dbReference type="InterPro" id="IPR016186">
    <property type="entry name" value="C-type_lectin-like/link_sf"/>
</dbReference>
<feature type="compositionally biased region" description="Polar residues" evidence="1">
    <location>
        <begin position="121"/>
        <end position="137"/>
    </location>
</feature>
<proteinExistence type="predicted"/>
<sequence>MPRPCPSGPKHWKLGNHWYFYSADEPEFQEIDEKTQETVGKRYNWLEARNLCRHYCMDSISVETEPEWQMVKRNISERGIIYLWSSGRLCDFKGCDVREDLKPLNINGWFWSGSNVKMAPTNSTPPGWSEQPWSQTGHLKKPQPDNAEFTINQTNEPCLGLLNGIYNDGVSWHDIACYHRKPVFCEDNESLLQYARAVSQRDNLGLTIE</sequence>
<evidence type="ECO:0000313" key="3">
    <source>
        <dbReference type="EMBL" id="KAF0290463.1"/>
    </source>
</evidence>
<dbReference type="AlphaFoldDB" id="A0A6A4V9X5"/>
<organism evidence="3 4">
    <name type="scientific">Amphibalanus amphitrite</name>
    <name type="common">Striped barnacle</name>
    <name type="synonym">Balanus amphitrite</name>
    <dbReference type="NCBI Taxonomy" id="1232801"/>
    <lineage>
        <taxon>Eukaryota</taxon>
        <taxon>Metazoa</taxon>
        <taxon>Ecdysozoa</taxon>
        <taxon>Arthropoda</taxon>
        <taxon>Crustacea</taxon>
        <taxon>Multicrustacea</taxon>
        <taxon>Cirripedia</taxon>
        <taxon>Thoracica</taxon>
        <taxon>Thoracicalcarea</taxon>
        <taxon>Balanomorpha</taxon>
        <taxon>Balanoidea</taxon>
        <taxon>Balanidae</taxon>
        <taxon>Amphibalaninae</taxon>
        <taxon>Amphibalanus</taxon>
    </lineage>
</organism>
<dbReference type="PANTHER" id="PTHR21407">
    <property type="entry name" value="RE43931P-RELATED"/>
    <property type="match status" value="1"/>
</dbReference>
<dbReference type="PROSITE" id="PS50041">
    <property type="entry name" value="C_TYPE_LECTIN_2"/>
    <property type="match status" value="1"/>
</dbReference>
<feature type="domain" description="C-type lectin" evidence="2">
    <location>
        <begin position="42"/>
        <end position="186"/>
    </location>
</feature>
<dbReference type="InterPro" id="IPR016187">
    <property type="entry name" value="CTDL_fold"/>
</dbReference>
<dbReference type="InterPro" id="IPR001304">
    <property type="entry name" value="C-type_lectin-like"/>
</dbReference>
<dbReference type="Proteomes" id="UP000440578">
    <property type="component" value="Unassembled WGS sequence"/>
</dbReference>
<protein>
    <recommendedName>
        <fullName evidence="2">C-type lectin domain-containing protein</fullName>
    </recommendedName>
</protein>
<dbReference type="EMBL" id="VIIS01001953">
    <property type="protein sequence ID" value="KAF0290463.1"/>
    <property type="molecule type" value="Genomic_DNA"/>
</dbReference>
<dbReference type="PANTHER" id="PTHR21407:SF5">
    <property type="entry name" value="HL04814P"/>
    <property type="match status" value="1"/>
</dbReference>
<gene>
    <name evidence="3" type="ORF">FJT64_001215</name>
</gene>